<proteinExistence type="predicted"/>
<dbReference type="GeneID" id="54280417"/>
<dbReference type="RefSeq" id="XP_033390275.1">
    <property type="nucleotide sequence ID" value="XM_033523020.1"/>
</dbReference>
<sequence length="153" mass="17279">MRLRMRCHHMELRMNICNAALPSVSSACVGLTASGSVRKFVCFDHLTSPPVLCSCSTTSTQRNATTARPRTYSADQANKHLALISPPRRRTDPATTAFGESSVRWHWWGGREISSLAAYLPRQYQEQYQDRESAVQRKFNAGPLEELHRVQDT</sequence>
<accession>A0A6A5Y9J1</accession>
<keyword evidence="2" id="KW-1185">Reference proteome</keyword>
<dbReference type="PROSITE" id="PS51257">
    <property type="entry name" value="PROKAR_LIPOPROTEIN"/>
    <property type="match status" value="1"/>
</dbReference>
<gene>
    <name evidence="1" type="ORF">BU24DRAFT_33013</name>
</gene>
<protein>
    <submittedName>
        <fullName evidence="1">Uncharacterized protein</fullName>
    </submittedName>
</protein>
<organism evidence="1 2">
    <name type="scientific">Aaosphaeria arxii CBS 175.79</name>
    <dbReference type="NCBI Taxonomy" id="1450172"/>
    <lineage>
        <taxon>Eukaryota</taxon>
        <taxon>Fungi</taxon>
        <taxon>Dikarya</taxon>
        <taxon>Ascomycota</taxon>
        <taxon>Pezizomycotina</taxon>
        <taxon>Dothideomycetes</taxon>
        <taxon>Pleosporomycetidae</taxon>
        <taxon>Pleosporales</taxon>
        <taxon>Pleosporales incertae sedis</taxon>
        <taxon>Aaosphaeria</taxon>
    </lineage>
</organism>
<dbReference type="EMBL" id="ML978066">
    <property type="protein sequence ID" value="KAF2021936.1"/>
    <property type="molecule type" value="Genomic_DNA"/>
</dbReference>
<evidence type="ECO:0000313" key="2">
    <source>
        <dbReference type="Proteomes" id="UP000799778"/>
    </source>
</evidence>
<dbReference type="Proteomes" id="UP000799778">
    <property type="component" value="Unassembled WGS sequence"/>
</dbReference>
<dbReference type="AlphaFoldDB" id="A0A6A5Y9J1"/>
<reference evidence="1" key="1">
    <citation type="journal article" date="2020" name="Stud. Mycol.">
        <title>101 Dothideomycetes genomes: a test case for predicting lifestyles and emergence of pathogens.</title>
        <authorList>
            <person name="Haridas S."/>
            <person name="Albert R."/>
            <person name="Binder M."/>
            <person name="Bloem J."/>
            <person name="Labutti K."/>
            <person name="Salamov A."/>
            <person name="Andreopoulos B."/>
            <person name="Baker S."/>
            <person name="Barry K."/>
            <person name="Bills G."/>
            <person name="Bluhm B."/>
            <person name="Cannon C."/>
            <person name="Castanera R."/>
            <person name="Culley D."/>
            <person name="Daum C."/>
            <person name="Ezra D."/>
            <person name="Gonzalez J."/>
            <person name="Henrissat B."/>
            <person name="Kuo A."/>
            <person name="Liang C."/>
            <person name="Lipzen A."/>
            <person name="Lutzoni F."/>
            <person name="Magnuson J."/>
            <person name="Mondo S."/>
            <person name="Nolan M."/>
            <person name="Ohm R."/>
            <person name="Pangilinan J."/>
            <person name="Park H.-J."/>
            <person name="Ramirez L."/>
            <person name="Alfaro M."/>
            <person name="Sun H."/>
            <person name="Tritt A."/>
            <person name="Yoshinaga Y."/>
            <person name="Zwiers L.-H."/>
            <person name="Turgeon B."/>
            <person name="Goodwin S."/>
            <person name="Spatafora J."/>
            <person name="Crous P."/>
            <person name="Grigoriev I."/>
        </authorList>
    </citation>
    <scope>NUCLEOTIDE SEQUENCE</scope>
    <source>
        <strain evidence="1">CBS 175.79</strain>
    </source>
</reference>
<evidence type="ECO:0000313" key="1">
    <source>
        <dbReference type="EMBL" id="KAF2021936.1"/>
    </source>
</evidence>
<name>A0A6A5Y9J1_9PLEO</name>